<sequence length="177" mass="19713">MAEQLAQRYGVNIFKKHIAQYEPVDPMYESYVDNRGRTRRRRRAIPPGLSARDAKILKSVQKRAHYLDKGMSLCGFRVGWTFWIGLVPGAGDVADAALNYFLVVKKARQAELPPWLTQRMLLNNAISAGIGFVPIVGDVALATFKANSRNAALLEEFLRVRGVQFIQSNPQSGVLPG</sequence>
<reference evidence="1 2" key="1">
    <citation type="journal article" date="2016" name="Mol. Biol. Evol.">
        <title>Comparative Genomics of Early-Diverging Mushroom-Forming Fungi Provides Insights into the Origins of Lignocellulose Decay Capabilities.</title>
        <authorList>
            <person name="Nagy L.G."/>
            <person name="Riley R."/>
            <person name="Tritt A."/>
            <person name="Adam C."/>
            <person name="Daum C."/>
            <person name="Floudas D."/>
            <person name="Sun H."/>
            <person name="Yadav J.S."/>
            <person name="Pangilinan J."/>
            <person name="Larsson K.H."/>
            <person name="Matsuura K."/>
            <person name="Barry K."/>
            <person name="Labutti K."/>
            <person name="Kuo R."/>
            <person name="Ohm R.A."/>
            <person name="Bhattacharya S.S."/>
            <person name="Shirouzu T."/>
            <person name="Yoshinaga Y."/>
            <person name="Martin F.M."/>
            <person name="Grigoriev I.V."/>
            <person name="Hibbett D.S."/>
        </authorList>
    </citation>
    <scope>NUCLEOTIDE SEQUENCE [LARGE SCALE GENOMIC DNA]</scope>
    <source>
        <strain evidence="1 2">HHB12733</strain>
    </source>
</reference>
<dbReference type="PANTHER" id="PTHR35519">
    <property type="entry name" value="MEMBRANE PROTEINS"/>
    <property type="match status" value="1"/>
</dbReference>
<protein>
    <recommendedName>
        <fullName evidence="3">DUF4112 domain-containing protein</fullName>
    </recommendedName>
</protein>
<proteinExistence type="predicted"/>
<dbReference type="Proteomes" id="UP000076842">
    <property type="component" value="Unassembled WGS sequence"/>
</dbReference>
<dbReference type="OrthoDB" id="2103474at2759"/>
<dbReference type="Pfam" id="PF13430">
    <property type="entry name" value="DUF4112"/>
    <property type="match status" value="1"/>
</dbReference>
<keyword evidence="2" id="KW-1185">Reference proteome</keyword>
<dbReference type="AlphaFoldDB" id="A0A165GIA1"/>
<accession>A0A165GIA1</accession>
<dbReference type="PANTHER" id="PTHR35519:SF2">
    <property type="entry name" value="PH DOMAIN PROTEIN"/>
    <property type="match status" value="1"/>
</dbReference>
<dbReference type="STRING" id="1353952.A0A165GIA1"/>
<dbReference type="InterPro" id="IPR025187">
    <property type="entry name" value="DUF4112"/>
</dbReference>
<evidence type="ECO:0008006" key="3">
    <source>
        <dbReference type="Google" id="ProtNLM"/>
    </source>
</evidence>
<evidence type="ECO:0000313" key="2">
    <source>
        <dbReference type="Proteomes" id="UP000076842"/>
    </source>
</evidence>
<dbReference type="EMBL" id="KV423955">
    <property type="protein sequence ID" value="KZT58104.1"/>
    <property type="molecule type" value="Genomic_DNA"/>
</dbReference>
<organism evidence="1 2">
    <name type="scientific">Calocera cornea HHB12733</name>
    <dbReference type="NCBI Taxonomy" id="1353952"/>
    <lineage>
        <taxon>Eukaryota</taxon>
        <taxon>Fungi</taxon>
        <taxon>Dikarya</taxon>
        <taxon>Basidiomycota</taxon>
        <taxon>Agaricomycotina</taxon>
        <taxon>Dacrymycetes</taxon>
        <taxon>Dacrymycetales</taxon>
        <taxon>Dacrymycetaceae</taxon>
        <taxon>Calocera</taxon>
    </lineage>
</organism>
<evidence type="ECO:0000313" key="1">
    <source>
        <dbReference type="EMBL" id="KZT58104.1"/>
    </source>
</evidence>
<gene>
    <name evidence="1" type="ORF">CALCODRAFT_433181</name>
</gene>
<dbReference type="InParanoid" id="A0A165GIA1"/>
<name>A0A165GIA1_9BASI</name>